<reference evidence="2" key="1">
    <citation type="submission" date="2015-07" db="EMBL/GenBank/DDBJ databases">
        <authorList>
            <person name="Rodrigo-Torres Lidia"/>
            <person name="Arahal R.David."/>
        </authorList>
    </citation>
    <scope>NUCLEOTIDE SEQUENCE [LARGE SCALE GENOMIC DNA]</scope>
    <source>
        <strain evidence="2">CECT 5096</strain>
    </source>
</reference>
<evidence type="ECO:0008006" key="3">
    <source>
        <dbReference type="Google" id="ProtNLM"/>
    </source>
</evidence>
<sequence>MPFQFNIGDHVSPQAGFVEFSAPQHDQLKWCRSKLFKMVAGNLSCDDYFRSLPNSRTLTDLINDSSIWVNYGPGIATPFYGKTYSASGEIGIADSAFRMGRWTVLATIIHELAHVNGAPGRGGDTRAEEAVYHCGLGTSDAYYGLDEVPGTPCYPEYGD</sequence>
<evidence type="ECO:0000313" key="2">
    <source>
        <dbReference type="Proteomes" id="UP000049983"/>
    </source>
</evidence>
<evidence type="ECO:0000313" key="1">
    <source>
        <dbReference type="EMBL" id="CTQ78054.1"/>
    </source>
</evidence>
<keyword evidence="2" id="KW-1185">Reference proteome</keyword>
<accession>A0A0M7AZ30</accession>
<gene>
    <name evidence="1" type="ORF">LA5096_05429</name>
</gene>
<dbReference type="GeneID" id="97672682"/>
<dbReference type="AlphaFoldDB" id="A0A0M7AZ30"/>
<name>A0A0M7AZ30_9HYPH</name>
<dbReference type="OrthoDB" id="7676281at2"/>
<proteinExistence type="predicted"/>
<dbReference type="RefSeq" id="WP_055120720.1">
    <property type="nucleotide sequence ID" value="NZ_CANKXR010000014.1"/>
</dbReference>
<dbReference type="Proteomes" id="UP000049983">
    <property type="component" value="Unassembled WGS sequence"/>
</dbReference>
<organism evidence="1 2">
    <name type="scientific">Roseibium album</name>
    <dbReference type="NCBI Taxonomy" id="311410"/>
    <lineage>
        <taxon>Bacteria</taxon>
        <taxon>Pseudomonadati</taxon>
        <taxon>Pseudomonadota</taxon>
        <taxon>Alphaproteobacteria</taxon>
        <taxon>Hyphomicrobiales</taxon>
        <taxon>Stappiaceae</taxon>
        <taxon>Roseibium</taxon>
    </lineage>
</organism>
<protein>
    <recommendedName>
        <fullName evidence="3">Lysine-specific metallo-endopeptidase domain-containing protein</fullName>
    </recommendedName>
</protein>
<dbReference type="EMBL" id="CXWC01000014">
    <property type="protein sequence ID" value="CTQ78054.1"/>
    <property type="molecule type" value="Genomic_DNA"/>
</dbReference>